<reference evidence="8 9" key="1">
    <citation type="journal article" date="2022" name="Front. Microbiol.">
        <title>Male-killing mechanisms vary between Spiroplasma species.</title>
        <authorList>
            <person name="Arai H."/>
            <person name="Inoue M."/>
            <person name="Kageyama D."/>
        </authorList>
    </citation>
    <scope>NUCLEOTIDE SEQUENCE [LARGE SCALE GENOMIC DNA]</scope>
    <source>
        <strain evidence="9">sHm</strain>
    </source>
</reference>
<comment type="function">
    <text evidence="5">Negative regulator of class I heat shock genes (grpE-dnaK-dnaJ and groELS operons). Prevents heat-shock induction of these operons.</text>
</comment>
<name>A0ABN6SZW8_9MOLU</name>
<proteinExistence type="inferred from homology"/>
<dbReference type="NCBIfam" id="TIGR00331">
    <property type="entry name" value="hrcA"/>
    <property type="match status" value="1"/>
</dbReference>
<dbReference type="Gene3D" id="3.30.390.60">
    <property type="entry name" value="Heat-inducible transcription repressor hrca homolog, domain 3"/>
    <property type="match status" value="1"/>
</dbReference>
<dbReference type="Proteomes" id="UP001163387">
    <property type="component" value="Chromosome"/>
</dbReference>
<dbReference type="InterPro" id="IPR036390">
    <property type="entry name" value="WH_DNA-bd_sf"/>
</dbReference>
<feature type="domain" description="Winged helix-turn-helix transcription repressor HrcA DNA-binding" evidence="7">
    <location>
        <begin position="1"/>
        <end position="73"/>
    </location>
</feature>
<dbReference type="InterPro" id="IPR023120">
    <property type="entry name" value="WHTH_transcript_rep_HrcA_IDD"/>
</dbReference>
<dbReference type="InterPro" id="IPR005104">
    <property type="entry name" value="WHTH_HrcA_DNA-bd"/>
</dbReference>
<keyword evidence="9" id="KW-1185">Reference proteome</keyword>
<keyword evidence="2 5" id="KW-0805">Transcription regulation</keyword>
<gene>
    <name evidence="5 8" type="primary">hrcA</name>
    <name evidence="8" type="ORF">SHM_02200</name>
</gene>
<dbReference type="HAMAP" id="MF_00081">
    <property type="entry name" value="HrcA"/>
    <property type="match status" value="1"/>
</dbReference>
<keyword evidence="1 5" id="KW-0678">Repressor</keyword>
<dbReference type="Pfam" id="PF01628">
    <property type="entry name" value="HrcA"/>
    <property type="match status" value="1"/>
</dbReference>
<sequence length="337" mass="38345">MLSNRQSQILKIIVEKYIKTGLPIGSKTILENNNNINFSSATIRNECVELETLGLLEKAHSSSGRIPSTKGYRYYVDNLMNMGEHQELEILKKKIAEVFNNRNLVITEVLNKTSSILSEMTNLISIVTGPNLNEDTLKKIELIPISNDNALTICITSNGYVQNKMFNIQETSLTDLSIAIDIFNTRLIGTKISQISEKVNLLKPILEQQVQKSECIIQGFVNTLINFSRPLSTTHGVQYMLENPEFNDINKVKTIIKFIESQSPWMYFDELNNNQLQIKIGEELGNENNDMAMITTTFKIHDGEQGQIAIVGPKRLEYEKLTEILNWINQTLIKNFK</sequence>
<keyword evidence="3 5" id="KW-0346">Stress response</keyword>
<evidence type="ECO:0000256" key="4">
    <source>
        <dbReference type="ARBA" id="ARBA00023163"/>
    </source>
</evidence>
<keyword evidence="4 5" id="KW-0804">Transcription</keyword>
<dbReference type="SUPFAM" id="SSF55781">
    <property type="entry name" value="GAF domain-like"/>
    <property type="match status" value="1"/>
</dbReference>
<dbReference type="Pfam" id="PF03444">
    <property type="entry name" value="WHD_HrcA"/>
    <property type="match status" value="1"/>
</dbReference>
<feature type="domain" description="Heat-inducible transcription repressor HrcA C-terminal" evidence="6">
    <location>
        <begin position="108"/>
        <end position="320"/>
    </location>
</feature>
<dbReference type="SUPFAM" id="SSF46785">
    <property type="entry name" value="Winged helix' DNA-binding domain"/>
    <property type="match status" value="1"/>
</dbReference>
<dbReference type="PIRSF" id="PIRSF005485">
    <property type="entry name" value="HrcA"/>
    <property type="match status" value="1"/>
</dbReference>
<dbReference type="PANTHER" id="PTHR34824">
    <property type="entry name" value="HEAT-INDUCIBLE TRANSCRIPTION REPRESSOR HRCA"/>
    <property type="match status" value="1"/>
</dbReference>
<dbReference type="PANTHER" id="PTHR34824:SF1">
    <property type="entry name" value="HEAT-INDUCIBLE TRANSCRIPTION REPRESSOR HRCA"/>
    <property type="match status" value="1"/>
</dbReference>
<evidence type="ECO:0000256" key="2">
    <source>
        <dbReference type="ARBA" id="ARBA00023015"/>
    </source>
</evidence>
<protein>
    <recommendedName>
        <fullName evidence="5">Heat-inducible transcription repressor HrcA</fullName>
    </recommendedName>
</protein>
<dbReference type="RefSeq" id="WP_281748894.1">
    <property type="nucleotide sequence ID" value="NZ_AP026933.1"/>
</dbReference>
<evidence type="ECO:0000259" key="7">
    <source>
        <dbReference type="Pfam" id="PF03444"/>
    </source>
</evidence>
<evidence type="ECO:0000313" key="9">
    <source>
        <dbReference type="Proteomes" id="UP001163387"/>
    </source>
</evidence>
<evidence type="ECO:0000313" key="8">
    <source>
        <dbReference type="EMBL" id="BDT02574.1"/>
    </source>
</evidence>
<organism evidence="8 9">
    <name type="scientific">Spiroplasma ixodetis</name>
    <dbReference type="NCBI Taxonomy" id="2141"/>
    <lineage>
        <taxon>Bacteria</taxon>
        <taxon>Bacillati</taxon>
        <taxon>Mycoplasmatota</taxon>
        <taxon>Mollicutes</taxon>
        <taxon>Entomoplasmatales</taxon>
        <taxon>Spiroplasmataceae</taxon>
        <taxon>Spiroplasma</taxon>
    </lineage>
</organism>
<evidence type="ECO:0000256" key="1">
    <source>
        <dbReference type="ARBA" id="ARBA00022491"/>
    </source>
</evidence>
<comment type="similarity">
    <text evidence="5">Belongs to the HrcA family.</text>
</comment>
<dbReference type="InterPro" id="IPR036388">
    <property type="entry name" value="WH-like_DNA-bd_sf"/>
</dbReference>
<evidence type="ECO:0000256" key="5">
    <source>
        <dbReference type="HAMAP-Rule" id="MF_00081"/>
    </source>
</evidence>
<dbReference type="Gene3D" id="3.30.450.40">
    <property type="match status" value="1"/>
</dbReference>
<dbReference type="Gene3D" id="1.10.10.10">
    <property type="entry name" value="Winged helix-like DNA-binding domain superfamily/Winged helix DNA-binding domain"/>
    <property type="match status" value="1"/>
</dbReference>
<dbReference type="InterPro" id="IPR029016">
    <property type="entry name" value="GAF-like_dom_sf"/>
</dbReference>
<dbReference type="InterPro" id="IPR021153">
    <property type="entry name" value="HrcA_C"/>
</dbReference>
<accession>A0ABN6SZW8</accession>
<dbReference type="EMBL" id="AP026933">
    <property type="protein sequence ID" value="BDT02574.1"/>
    <property type="molecule type" value="Genomic_DNA"/>
</dbReference>
<dbReference type="InterPro" id="IPR002571">
    <property type="entry name" value="HrcA"/>
</dbReference>
<evidence type="ECO:0000259" key="6">
    <source>
        <dbReference type="Pfam" id="PF01628"/>
    </source>
</evidence>
<evidence type="ECO:0000256" key="3">
    <source>
        <dbReference type="ARBA" id="ARBA00023016"/>
    </source>
</evidence>